<proteinExistence type="predicted"/>
<gene>
    <name evidence="2" type="ORF">ABMA28_006169</name>
</gene>
<name>A0ABD0SK85_LOXSC</name>
<evidence type="ECO:0000256" key="1">
    <source>
        <dbReference type="SAM" id="MobiDB-lite"/>
    </source>
</evidence>
<dbReference type="AlphaFoldDB" id="A0ABD0SK85"/>
<feature type="region of interest" description="Disordered" evidence="1">
    <location>
        <begin position="282"/>
        <end position="352"/>
    </location>
</feature>
<feature type="compositionally biased region" description="Polar residues" evidence="1">
    <location>
        <begin position="343"/>
        <end position="352"/>
    </location>
</feature>
<dbReference type="PANTHER" id="PTHR34239:SF2">
    <property type="entry name" value="TRANSPOSABLE ELEMENT P TRANSPOSASE_THAP9 CONSERVED DOMAIN-CONTAINING PROTEIN"/>
    <property type="match status" value="1"/>
</dbReference>
<protein>
    <recommendedName>
        <fullName evidence="4">Gag-like protein</fullName>
    </recommendedName>
</protein>
<dbReference type="EMBL" id="JBEDNZ010000019">
    <property type="protein sequence ID" value="KAL0820250.1"/>
    <property type="molecule type" value="Genomic_DNA"/>
</dbReference>
<sequence length="352" mass="39005">MPKRKPEQKLAYYREKIRRIQEKENKKMQRRVRVILSDSSDSEENAKSPIPVEETMMDEHPPSAETEKVSVTLIAATQPVDAPGENGTTVPDLDPEVLQALGAQTSDEPVYGDKIHENLSQLWSPLLKRGMSKEDKETTLKQYLIPQNCTLLQAPKLNLEISAALTDSARNKDKKLVAHQQQLGHGITAINRAMDLLLNKDGDGKLEAIKHLSNASRILCDLHHTNSQVRVKLITPSLDKSFLNVIQDCQRDETLFGEKLSEKIKSSKAIEKQGLQIKKLVANTPAPSASTSRPAQGRGNWSAPPRYPSNKSARGGNKRAAPPARKQPAQAPPPPQTRQATKLQQARAQPPH</sequence>
<dbReference type="PANTHER" id="PTHR34239">
    <property type="entry name" value="APPLE DOMAIN-CONTAINING PROTEIN"/>
    <property type="match status" value="1"/>
</dbReference>
<evidence type="ECO:0000313" key="3">
    <source>
        <dbReference type="Proteomes" id="UP001549921"/>
    </source>
</evidence>
<accession>A0ABD0SK85</accession>
<reference evidence="2 3" key="1">
    <citation type="submission" date="2024-06" db="EMBL/GenBank/DDBJ databases">
        <title>A chromosome-level genome assembly of beet webworm, Loxostege sticticalis.</title>
        <authorList>
            <person name="Zhang Y."/>
        </authorList>
    </citation>
    <scope>NUCLEOTIDE SEQUENCE [LARGE SCALE GENOMIC DNA]</scope>
    <source>
        <strain evidence="2">AQ028</strain>
        <tissue evidence="2">Male pupae</tissue>
    </source>
</reference>
<evidence type="ECO:0000313" key="2">
    <source>
        <dbReference type="EMBL" id="KAL0820250.1"/>
    </source>
</evidence>
<feature type="compositionally biased region" description="Polar residues" evidence="1">
    <location>
        <begin position="285"/>
        <end position="294"/>
    </location>
</feature>
<comment type="caution">
    <text evidence="2">The sequence shown here is derived from an EMBL/GenBank/DDBJ whole genome shotgun (WGS) entry which is preliminary data.</text>
</comment>
<organism evidence="2 3">
    <name type="scientific">Loxostege sticticalis</name>
    <name type="common">Beet webworm moth</name>
    <dbReference type="NCBI Taxonomy" id="481309"/>
    <lineage>
        <taxon>Eukaryota</taxon>
        <taxon>Metazoa</taxon>
        <taxon>Ecdysozoa</taxon>
        <taxon>Arthropoda</taxon>
        <taxon>Hexapoda</taxon>
        <taxon>Insecta</taxon>
        <taxon>Pterygota</taxon>
        <taxon>Neoptera</taxon>
        <taxon>Endopterygota</taxon>
        <taxon>Lepidoptera</taxon>
        <taxon>Glossata</taxon>
        <taxon>Ditrysia</taxon>
        <taxon>Pyraloidea</taxon>
        <taxon>Crambidae</taxon>
        <taxon>Pyraustinae</taxon>
        <taxon>Loxostege</taxon>
    </lineage>
</organism>
<feature type="compositionally biased region" description="Low complexity" evidence="1">
    <location>
        <begin position="318"/>
        <end position="329"/>
    </location>
</feature>
<dbReference type="Proteomes" id="UP001549921">
    <property type="component" value="Unassembled WGS sequence"/>
</dbReference>
<evidence type="ECO:0008006" key="4">
    <source>
        <dbReference type="Google" id="ProtNLM"/>
    </source>
</evidence>
<feature type="region of interest" description="Disordered" evidence="1">
    <location>
        <begin position="24"/>
        <end position="59"/>
    </location>
</feature>